<name>A0A0F6TE53_9CORY</name>
<dbReference type="AlphaFoldDB" id="A0A0F6TE53"/>
<dbReference type="HOGENOM" id="CLU_3198662_0_0_11"/>
<evidence type="ECO:0000313" key="2">
    <source>
        <dbReference type="Proteomes" id="UP000033457"/>
    </source>
</evidence>
<accession>A0A0F6TE53</accession>
<protein>
    <recommendedName>
        <fullName evidence="3">ABC transporter domain-containing protein</fullName>
    </recommendedName>
</protein>
<reference evidence="1 2" key="1">
    <citation type="journal article" date="2015" name="Genome Announc.">
        <title>Complete Genome Sequence of Corynebacterium kutscheri DSM 20755, a Corynebacterial Type Strain with Remarkably Low G+C Content of Chromosomal DNA.</title>
        <authorList>
            <person name="Ruckert C."/>
            <person name="Albersmeier A."/>
            <person name="Winkler A."/>
            <person name="Tauch A."/>
        </authorList>
    </citation>
    <scope>NUCLEOTIDE SEQUENCE [LARGE SCALE GENOMIC DNA]</scope>
    <source>
        <strain evidence="1 2">DSM 20755</strain>
    </source>
</reference>
<dbReference type="Proteomes" id="UP000033457">
    <property type="component" value="Chromosome"/>
</dbReference>
<dbReference type="EMBL" id="CP011312">
    <property type="protein sequence ID" value="AKE41536.1"/>
    <property type="molecule type" value="Genomic_DNA"/>
</dbReference>
<evidence type="ECO:0008006" key="3">
    <source>
        <dbReference type="Google" id="ProtNLM"/>
    </source>
</evidence>
<gene>
    <name evidence="1" type="ORF">UL82_06855</name>
</gene>
<proteinExistence type="predicted"/>
<organism evidence="1 2">
    <name type="scientific">Corynebacterium kutscheri</name>
    <dbReference type="NCBI Taxonomy" id="35755"/>
    <lineage>
        <taxon>Bacteria</taxon>
        <taxon>Bacillati</taxon>
        <taxon>Actinomycetota</taxon>
        <taxon>Actinomycetes</taxon>
        <taxon>Mycobacteriales</taxon>
        <taxon>Corynebacteriaceae</taxon>
        <taxon>Corynebacterium</taxon>
    </lineage>
</organism>
<sequence length="45" mass="4865">MISGLLGVNGSGKTTHLLELHRIKPGSFLPDYPTIPTDLTAFELL</sequence>
<dbReference type="KEGG" id="cku:UL82_06855"/>
<evidence type="ECO:0000313" key="1">
    <source>
        <dbReference type="EMBL" id="AKE41536.1"/>
    </source>
</evidence>
<keyword evidence="2" id="KW-1185">Reference proteome</keyword>
<dbReference type="STRING" id="35755.UL82_06855"/>